<evidence type="ECO:0000313" key="3">
    <source>
        <dbReference type="Proteomes" id="UP001500711"/>
    </source>
</evidence>
<gene>
    <name evidence="2" type="ORF">GCM10022267_02820</name>
</gene>
<dbReference type="Proteomes" id="UP001500711">
    <property type="component" value="Unassembled WGS sequence"/>
</dbReference>
<dbReference type="EMBL" id="BAABBE010000001">
    <property type="protein sequence ID" value="GAA3620115.1"/>
    <property type="molecule type" value="Genomic_DNA"/>
</dbReference>
<reference evidence="3" key="1">
    <citation type="journal article" date="2019" name="Int. J. Syst. Evol. Microbiol.">
        <title>The Global Catalogue of Microorganisms (GCM) 10K type strain sequencing project: providing services to taxonomists for standard genome sequencing and annotation.</title>
        <authorList>
            <consortium name="The Broad Institute Genomics Platform"/>
            <consortium name="The Broad Institute Genome Sequencing Center for Infectious Disease"/>
            <person name="Wu L."/>
            <person name="Ma J."/>
        </authorList>
    </citation>
    <scope>NUCLEOTIDE SEQUENCE [LARGE SCALE GENOMIC DNA]</scope>
    <source>
        <strain evidence="3">JCM 17494</strain>
    </source>
</reference>
<evidence type="ECO:0008006" key="4">
    <source>
        <dbReference type="Google" id="ProtNLM"/>
    </source>
</evidence>
<protein>
    <recommendedName>
        <fullName evidence="4">DUF485 domain-containing protein</fullName>
    </recommendedName>
</protein>
<keyword evidence="1" id="KW-1133">Transmembrane helix</keyword>
<evidence type="ECO:0000313" key="2">
    <source>
        <dbReference type="EMBL" id="GAA3620115.1"/>
    </source>
</evidence>
<keyword evidence="1" id="KW-0812">Transmembrane</keyword>
<accession>A0ABP6ZUV9</accession>
<keyword evidence="1" id="KW-0472">Membrane</keyword>
<dbReference type="PANTHER" id="PTHR38441:SF1">
    <property type="entry name" value="MEMBRANE PROTEIN"/>
    <property type="match status" value="1"/>
</dbReference>
<name>A0ABP6ZUV9_9PSEU</name>
<evidence type="ECO:0000256" key="1">
    <source>
        <dbReference type="SAM" id="Phobius"/>
    </source>
</evidence>
<sequence length="152" mass="17049">MTQVSIRFLTKNGPHLEALRARHVAGTYDEYGEEGTVSTVEHTPSESGPDAQKWVDVQASEDFAQLKHRLRKFVFPVSGLFLAWYLLYVLLADYAHGFMSTKVIGNINVGLIFGLLQFVSTFVITTLYVRHANKHLDPLAEKLRGEIEGDGK</sequence>
<feature type="transmembrane region" description="Helical" evidence="1">
    <location>
        <begin position="73"/>
        <end position="91"/>
    </location>
</feature>
<dbReference type="PANTHER" id="PTHR38441">
    <property type="entry name" value="INTEGRAL MEMBRANE PROTEIN-RELATED"/>
    <property type="match status" value="1"/>
</dbReference>
<organism evidence="2 3">
    <name type="scientific">Lentzea roselyniae</name>
    <dbReference type="NCBI Taxonomy" id="531940"/>
    <lineage>
        <taxon>Bacteria</taxon>
        <taxon>Bacillati</taxon>
        <taxon>Actinomycetota</taxon>
        <taxon>Actinomycetes</taxon>
        <taxon>Pseudonocardiales</taxon>
        <taxon>Pseudonocardiaceae</taxon>
        <taxon>Lentzea</taxon>
    </lineage>
</organism>
<proteinExistence type="predicted"/>
<dbReference type="InterPro" id="IPR007436">
    <property type="entry name" value="DUF485"/>
</dbReference>
<comment type="caution">
    <text evidence="2">The sequence shown here is derived from an EMBL/GenBank/DDBJ whole genome shotgun (WGS) entry which is preliminary data.</text>
</comment>
<dbReference type="Pfam" id="PF04341">
    <property type="entry name" value="DUF485"/>
    <property type="match status" value="1"/>
</dbReference>
<keyword evidence="3" id="KW-1185">Reference proteome</keyword>
<feature type="transmembrane region" description="Helical" evidence="1">
    <location>
        <begin position="103"/>
        <end position="129"/>
    </location>
</feature>